<proteinExistence type="predicted"/>
<feature type="transmembrane region" description="Helical" evidence="1">
    <location>
        <begin position="87"/>
        <end position="106"/>
    </location>
</feature>
<evidence type="ECO:0000313" key="3">
    <source>
        <dbReference type="Proteomes" id="UP001596296"/>
    </source>
</evidence>
<organism evidence="2 3">
    <name type="scientific">Halopenitus salinus</name>
    <dbReference type="NCBI Taxonomy" id="1198295"/>
    <lineage>
        <taxon>Archaea</taxon>
        <taxon>Methanobacteriati</taxon>
        <taxon>Methanobacteriota</taxon>
        <taxon>Stenosarchaea group</taxon>
        <taxon>Halobacteria</taxon>
        <taxon>Halobacteriales</taxon>
        <taxon>Haloferacaceae</taxon>
        <taxon>Halopenitus</taxon>
    </lineage>
</organism>
<feature type="transmembrane region" description="Helical" evidence="1">
    <location>
        <begin position="29"/>
        <end position="49"/>
    </location>
</feature>
<dbReference type="Proteomes" id="UP001596296">
    <property type="component" value="Unassembled WGS sequence"/>
</dbReference>
<dbReference type="RefSeq" id="WP_379739709.1">
    <property type="nucleotide sequence ID" value="NZ_JBHSVN010000002.1"/>
</dbReference>
<dbReference type="AlphaFoldDB" id="A0ABD5UPT3"/>
<keyword evidence="1" id="KW-0812">Transmembrane</keyword>
<dbReference type="EMBL" id="JBHSXL010000002">
    <property type="protein sequence ID" value="MFC6891460.1"/>
    <property type="molecule type" value="Genomic_DNA"/>
</dbReference>
<gene>
    <name evidence="2" type="ORF">ACFQE9_02330</name>
</gene>
<evidence type="ECO:0000256" key="1">
    <source>
        <dbReference type="SAM" id="Phobius"/>
    </source>
</evidence>
<keyword evidence="1" id="KW-0472">Membrane</keyword>
<keyword evidence="3" id="KW-1185">Reference proteome</keyword>
<feature type="transmembrane region" description="Helical" evidence="1">
    <location>
        <begin position="166"/>
        <end position="184"/>
    </location>
</feature>
<keyword evidence="1" id="KW-1133">Transmembrane helix</keyword>
<name>A0ABD5UPT3_9EURY</name>
<sequence length="199" mass="20704">MTVDLRPRLPTSVDEWRLVGRTVRLVLSLPQYAVLAVGYAALGLSVFVFSRNLAILRQIVLGSSLPWVSRATVLAELYPFVGTAYTTLQGTILALTAILIGINMAVATYHVREHRLSVGQGSGSLGGIVLGTLGAGCAACGSAVLAGLLSVIGASGLLLALPLDGLEFSVLAVFVLLLSLYWLADGMRGGEIAGCPLPE</sequence>
<reference evidence="2 3" key="1">
    <citation type="journal article" date="2019" name="Int. J. Syst. Evol. Microbiol.">
        <title>The Global Catalogue of Microorganisms (GCM) 10K type strain sequencing project: providing services to taxonomists for standard genome sequencing and annotation.</title>
        <authorList>
            <consortium name="The Broad Institute Genomics Platform"/>
            <consortium name="The Broad Institute Genome Sequencing Center for Infectious Disease"/>
            <person name="Wu L."/>
            <person name="Ma J."/>
        </authorList>
    </citation>
    <scope>NUCLEOTIDE SEQUENCE [LARGE SCALE GENOMIC DNA]</scope>
    <source>
        <strain evidence="2 3">SKJ47</strain>
    </source>
</reference>
<protein>
    <submittedName>
        <fullName evidence="2">Uncharacterized protein</fullName>
    </submittedName>
</protein>
<feature type="transmembrane region" description="Helical" evidence="1">
    <location>
        <begin position="127"/>
        <end position="160"/>
    </location>
</feature>
<comment type="caution">
    <text evidence="2">The sequence shown here is derived from an EMBL/GenBank/DDBJ whole genome shotgun (WGS) entry which is preliminary data.</text>
</comment>
<accession>A0ABD5UPT3</accession>
<evidence type="ECO:0000313" key="2">
    <source>
        <dbReference type="EMBL" id="MFC6891460.1"/>
    </source>
</evidence>